<dbReference type="Proteomes" id="UP001558632">
    <property type="component" value="Unassembled WGS sequence"/>
</dbReference>
<dbReference type="EMBL" id="JBEUSY010000311">
    <property type="protein sequence ID" value="KAL1238516.1"/>
    <property type="molecule type" value="Genomic_DNA"/>
</dbReference>
<accession>A0ABR3KKH9</accession>
<evidence type="ECO:0000313" key="1">
    <source>
        <dbReference type="EMBL" id="KAL1238516.1"/>
    </source>
</evidence>
<reference evidence="1 2" key="1">
    <citation type="submission" date="2024-07" db="EMBL/GenBank/DDBJ databases">
        <title>Enhanced genomic and transcriptomic resources for Trichinella pseudospiralis and T. spiralis underpin the discovery of pronounced molecular differences between stages and species.</title>
        <authorList>
            <person name="Pasi K.K."/>
            <person name="La Rosa G."/>
            <person name="Gomez-Morales M.A."/>
            <person name="Tosini F."/>
            <person name="Sumanam S."/>
            <person name="Young N.D."/>
            <person name="Chang B.C."/>
            <person name="Robin G.B."/>
        </authorList>
    </citation>
    <scope>NUCLEOTIDE SEQUENCE [LARGE SCALE GENOMIC DNA]</scope>
    <source>
        <strain evidence="1">ISS534</strain>
    </source>
</reference>
<sequence length="115" mass="13371">MMTCRGTSSCRERSATESLLIFSLWRPASSSCETRKLKSDLFVGCDQKTAITTHLKCILPYLPKAKYFSVIFSHEEYYPEVQNTYFLNNMKLSQPLQLAQWSVNVKKRLFLLSLY</sequence>
<gene>
    <name evidence="1" type="ORF">TSPI_01406</name>
</gene>
<organism evidence="1 2">
    <name type="scientific">Trichinella spiralis</name>
    <name type="common">Trichina worm</name>
    <dbReference type="NCBI Taxonomy" id="6334"/>
    <lineage>
        <taxon>Eukaryota</taxon>
        <taxon>Metazoa</taxon>
        <taxon>Ecdysozoa</taxon>
        <taxon>Nematoda</taxon>
        <taxon>Enoplea</taxon>
        <taxon>Dorylaimia</taxon>
        <taxon>Trichinellida</taxon>
        <taxon>Trichinellidae</taxon>
        <taxon>Trichinella</taxon>
    </lineage>
</organism>
<proteinExistence type="predicted"/>
<evidence type="ECO:0000313" key="2">
    <source>
        <dbReference type="Proteomes" id="UP001558632"/>
    </source>
</evidence>
<comment type="caution">
    <text evidence="1">The sequence shown here is derived from an EMBL/GenBank/DDBJ whole genome shotgun (WGS) entry which is preliminary data.</text>
</comment>
<keyword evidence="2" id="KW-1185">Reference proteome</keyword>
<protein>
    <submittedName>
        <fullName evidence="1">V-type proton ATPase catalytic subunit</fullName>
    </submittedName>
</protein>
<name>A0ABR3KKH9_TRISP</name>